<proteinExistence type="predicted"/>
<keyword evidence="1" id="KW-0472">Membrane</keyword>
<keyword evidence="1" id="KW-0812">Transmembrane</keyword>
<dbReference type="AlphaFoldDB" id="A0A226D3I3"/>
<name>A0A226D3I3_FOLCA</name>
<keyword evidence="3" id="KW-1185">Reference proteome</keyword>
<evidence type="ECO:0000313" key="3">
    <source>
        <dbReference type="Proteomes" id="UP000198287"/>
    </source>
</evidence>
<comment type="caution">
    <text evidence="2">The sequence shown here is derived from an EMBL/GenBank/DDBJ whole genome shotgun (WGS) entry which is preliminary data.</text>
</comment>
<organism evidence="2 3">
    <name type="scientific">Folsomia candida</name>
    <name type="common">Springtail</name>
    <dbReference type="NCBI Taxonomy" id="158441"/>
    <lineage>
        <taxon>Eukaryota</taxon>
        <taxon>Metazoa</taxon>
        <taxon>Ecdysozoa</taxon>
        <taxon>Arthropoda</taxon>
        <taxon>Hexapoda</taxon>
        <taxon>Collembola</taxon>
        <taxon>Entomobryomorpha</taxon>
        <taxon>Isotomoidea</taxon>
        <taxon>Isotomidae</taxon>
        <taxon>Proisotominae</taxon>
        <taxon>Folsomia</taxon>
    </lineage>
</organism>
<dbReference type="EMBL" id="LNIX01000037">
    <property type="protein sequence ID" value="OXA39743.1"/>
    <property type="molecule type" value="Genomic_DNA"/>
</dbReference>
<feature type="transmembrane region" description="Helical" evidence="1">
    <location>
        <begin position="456"/>
        <end position="477"/>
    </location>
</feature>
<keyword evidence="1" id="KW-1133">Transmembrane helix</keyword>
<reference evidence="2 3" key="1">
    <citation type="submission" date="2015-12" db="EMBL/GenBank/DDBJ databases">
        <title>The genome of Folsomia candida.</title>
        <authorList>
            <person name="Faddeeva A."/>
            <person name="Derks M.F."/>
            <person name="Anvar Y."/>
            <person name="Smit S."/>
            <person name="Van Straalen N."/>
            <person name="Roelofs D."/>
        </authorList>
    </citation>
    <scope>NUCLEOTIDE SEQUENCE [LARGE SCALE GENOMIC DNA]</scope>
    <source>
        <strain evidence="2 3">VU population</strain>
        <tissue evidence="2">Whole body</tissue>
    </source>
</reference>
<evidence type="ECO:0000256" key="1">
    <source>
        <dbReference type="SAM" id="Phobius"/>
    </source>
</evidence>
<accession>A0A226D3I3</accession>
<dbReference type="Proteomes" id="UP000198287">
    <property type="component" value="Unassembled WGS sequence"/>
</dbReference>
<sequence length="500" mass="57230">MEFLDSLQSEIADSSFLALSIAHTPGIYINLETLETTFICIPCQENDAYYENSKIHLKNAPHLKIPFANVLGLATMGYGGPHCYREKFRGLYFGRIPNECRGYLTAISIMAGKLNLTLELDPFFDDENPNPFTIMQPLIVGLHLLPMFQDVLKTGGNFGINAPVAYLLYYCVPYSRFMRPDWAIFLEPFQTFVWAAVILVVAGVCLLVQTNLKITGGSGNDDPLQYYTYEMIRSGLFVLKGDPDKHICTNLKAIPLLVIALFSYNFLQPEYLGRVTSAFITPGSVEEVRDLYTLMIHRGYKLHFKTDNIINNLDIVILNLRMRGNEINRETQITVWNDDSKNKHLFEYLCEVRNIEKTQESVVLSKMLGRGDNFVVGGVKCVILFETEFVVNKVYVAIKYFKGRDMLKVFVQLQETGFEKFWRQVESWGSGKYWRDIGNRVGSGVKSLSVYSHIQILLYIFLISEGIAGVVFFWEIWSRRRCSFGFSWKMCYGSDVVILF</sequence>
<evidence type="ECO:0000313" key="2">
    <source>
        <dbReference type="EMBL" id="OXA39743.1"/>
    </source>
</evidence>
<feature type="transmembrane region" description="Helical" evidence="1">
    <location>
        <begin position="189"/>
        <end position="208"/>
    </location>
</feature>
<gene>
    <name evidence="2" type="ORF">Fcan01_25513</name>
</gene>
<protein>
    <submittedName>
        <fullName evidence="2">Uncharacterized protein</fullName>
    </submittedName>
</protein>